<evidence type="ECO:0000313" key="8">
    <source>
        <dbReference type="EMBL" id="SCW79074.1"/>
    </source>
</evidence>
<evidence type="ECO:0000256" key="2">
    <source>
        <dbReference type="ARBA" id="ARBA00022475"/>
    </source>
</evidence>
<dbReference type="Proteomes" id="UP000198601">
    <property type="component" value="Unassembled WGS sequence"/>
</dbReference>
<evidence type="ECO:0000256" key="5">
    <source>
        <dbReference type="ARBA" id="ARBA00022777"/>
    </source>
</evidence>
<sequence length="603" mass="67979">MMAIRPSFHHKMALIFLLCLLVLIGLSSAITYWKFNEIMRRQVLNDLNQIMAQNKMNLDNLINGLDKATLLLYTDHTIMNILNRRTDDYMQIYDDIGQLNDELTKYMFIPLHSSLSAYTITFFVSPDMPFAKELYSGKDFFYGFYNGIDAMQMPWHRQAVEADGRLIWFTDPAKPGQLYLARLIKNPEALSLRNIRMGKEMIQNVGVVVIGFQTTELGKPLEASKLSPSTELMIVDSQGAPVYSLNPHPPAFPAAMMQAQPSDTVTLEGAAYLVNRSPLAFGWQLLAFIPLDDIAGGSTIVRYIVGISALTALCAGIVLSFLISSQITAPIRKLARTMKTIMYTDRLNVYLEPPKGNDEVGILYQSFNNMMTRIRKLVEDVYESGVRLKEAELRALQAQINPHFLYNTLDSVNWLALESGVDEIVEINSSLSSMYRYIMKDANEMVTLDDELQQIRHYVNIQSICYPDRFEVYYDLPPELLDVRCPKLIFQPLIENAIVHGIEKSSGKGRIDIRGRIEEHTAVLTITDNGAGCSIEDLNAFLEGKHNTLQVSQGYGIRNVNRRIQLQFGDVYGLHYEPGETRGIAAIIRIPAGTPCDSAYGQP</sequence>
<accession>A0A1G4TCA0</accession>
<evidence type="ECO:0000256" key="6">
    <source>
        <dbReference type="ARBA" id="ARBA00023136"/>
    </source>
</evidence>
<dbReference type="InterPro" id="IPR050640">
    <property type="entry name" value="Bact_2-comp_sensor_kinase"/>
</dbReference>
<organism evidence="8 9">
    <name type="scientific">Paenibacillus tianmuensis</name>
    <dbReference type="NCBI Taxonomy" id="624147"/>
    <lineage>
        <taxon>Bacteria</taxon>
        <taxon>Bacillati</taxon>
        <taxon>Bacillota</taxon>
        <taxon>Bacilli</taxon>
        <taxon>Bacillales</taxon>
        <taxon>Paenibacillaceae</taxon>
        <taxon>Paenibacillus</taxon>
    </lineage>
</organism>
<dbReference type="Pfam" id="PF02518">
    <property type="entry name" value="HATPase_c"/>
    <property type="match status" value="1"/>
</dbReference>
<gene>
    <name evidence="8" type="ORF">SAMN04487970_104812</name>
</gene>
<feature type="domain" description="HAMP" evidence="7">
    <location>
        <begin position="325"/>
        <end position="379"/>
    </location>
</feature>
<evidence type="ECO:0000259" key="7">
    <source>
        <dbReference type="PROSITE" id="PS50885"/>
    </source>
</evidence>
<evidence type="ECO:0000256" key="1">
    <source>
        <dbReference type="ARBA" id="ARBA00004651"/>
    </source>
</evidence>
<keyword evidence="3" id="KW-0597">Phosphoprotein</keyword>
<dbReference type="GO" id="GO:0005886">
    <property type="term" value="C:plasma membrane"/>
    <property type="evidence" value="ECO:0007669"/>
    <property type="project" value="UniProtKB-SubCell"/>
</dbReference>
<evidence type="ECO:0000256" key="4">
    <source>
        <dbReference type="ARBA" id="ARBA00022679"/>
    </source>
</evidence>
<dbReference type="PANTHER" id="PTHR34220:SF7">
    <property type="entry name" value="SENSOR HISTIDINE KINASE YPDA"/>
    <property type="match status" value="1"/>
</dbReference>
<dbReference type="EMBL" id="FMTT01000048">
    <property type="protein sequence ID" value="SCW79074.1"/>
    <property type="molecule type" value="Genomic_DNA"/>
</dbReference>
<keyword evidence="6" id="KW-0472">Membrane</keyword>
<dbReference type="OrthoDB" id="9776552at2"/>
<reference evidence="9" key="1">
    <citation type="submission" date="2016-10" db="EMBL/GenBank/DDBJ databases">
        <authorList>
            <person name="Varghese N."/>
            <person name="Submissions S."/>
        </authorList>
    </citation>
    <scope>NUCLEOTIDE SEQUENCE [LARGE SCALE GENOMIC DNA]</scope>
    <source>
        <strain evidence="9">CGMCC 1.8946</strain>
    </source>
</reference>
<dbReference type="Pfam" id="PF00672">
    <property type="entry name" value="HAMP"/>
    <property type="match status" value="1"/>
</dbReference>
<dbReference type="InterPro" id="IPR010559">
    <property type="entry name" value="Sig_transdc_His_kin_internal"/>
</dbReference>
<dbReference type="PROSITE" id="PS50885">
    <property type="entry name" value="HAMP"/>
    <property type="match status" value="1"/>
</dbReference>
<dbReference type="Gene3D" id="6.10.340.10">
    <property type="match status" value="1"/>
</dbReference>
<dbReference type="STRING" id="624147.SAMN04487970_104812"/>
<dbReference type="SMART" id="SM00304">
    <property type="entry name" value="HAMP"/>
    <property type="match status" value="1"/>
</dbReference>
<evidence type="ECO:0000313" key="9">
    <source>
        <dbReference type="Proteomes" id="UP000198601"/>
    </source>
</evidence>
<dbReference type="InterPro" id="IPR003660">
    <property type="entry name" value="HAMP_dom"/>
</dbReference>
<keyword evidence="4" id="KW-0808">Transferase</keyword>
<dbReference type="PANTHER" id="PTHR34220">
    <property type="entry name" value="SENSOR HISTIDINE KINASE YPDA"/>
    <property type="match status" value="1"/>
</dbReference>
<keyword evidence="9" id="KW-1185">Reference proteome</keyword>
<dbReference type="SUPFAM" id="SSF158472">
    <property type="entry name" value="HAMP domain-like"/>
    <property type="match status" value="1"/>
</dbReference>
<evidence type="ECO:0000256" key="3">
    <source>
        <dbReference type="ARBA" id="ARBA00022553"/>
    </source>
</evidence>
<dbReference type="InterPro" id="IPR003594">
    <property type="entry name" value="HATPase_dom"/>
</dbReference>
<dbReference type="Gene3D" id="3.30.565.10">
    <property type="entry name" value="Histidine kinase-like ATPase, C-terminal domain"/>
    <property type="match status" value="1"/>
</dbReference>
<dbReference type="AlphaFoldDB" id="A0A1G4TCA0"/>
<dbReference type="CDD" id="cd06225">
    <property type="entry name" value="HAMP"/>
    <property type="match status" value="1"/>
</dbReference>
<keyword evidence="2" id="KW-1003">Cell membrane</keyword>
<proteinExistence type="predicted"/>
<dbReference type="Pfam" id="PF06580">
    <property type="entry name" value="His_kinase"/>
    <property type="match status" value="1"/>
</dbReference>
<dbReference type="SUPFAM" id="SSF55874">
    <property type="entry name" value="ATPase domain of HSP90 chaperone/DNA topoisomerase II/histidine kinase"/>
    <property type="match status" value="1"/>
</dbReference>
<dbReference type="InterPro" id="IPR036890">
    <property type="entry name" value="HATPase_C_sf"/>
</dbReference>
<comment type="subcellular location">
    <subcellularLocation>
        <location evidence="1">Cell membrane</location>
        <topology evidence="1">Multi-pass membrane protein</topology>
    </subcellularLocation>
</comment>
<protein>
    <submittedName>
        <fullName evidence="8">Two-component system, sensor histidine kinase YesM</fullName>
    </submittedName>
</protein>
<dbReference type="RefSeq" id="WP_090675714.1">
    <property type="nucleotide sequence ID" value="NZ_FMTT01000048.1"/>
</dbReference>
<name>A0A1G4TCA0_9BACL</name>
<keyword evidence="5 8" id="KW-0418">Kinase</keyword>
<dbReference type="GO" id="GO:0000155">
    <property type="term" value="F:phosphorelay sensor kinase activity"/>
    <property type="evidence" value="ECO:0007669"/>
    <property type="project" value="InterPro"/>
</dbReference>